<organism evidence="3 4">
    <name type="scientific">Cyphellophora europaea (strain CBS 101466)</name>
    <name type="common">Phialophora europaea</name>
    <dbReference type="NCBI Taxonomy" id="1220924"/>
    <lineage>
        <taxon>Eukaryota</taxon>
        <taxon>Fungi</taxon>
        <taxon>Dikarya</taxon>
        <taxon>Ascomycota</taxon>
        <taxon>Pezizomycotina</taxon>
        <taxon>Eurotiomycetes</taxon>
        <taxon>Chaetothyriomycetidae</taxon>
        <taxon>Chaetothyriales</taxon>
        <taxon>Cyphellophoraceae</taxon>
        <taxon>Cyphellophora</taxon>
    </lineage>
</organism>
<dbReference type="RefSeq" id="XP_008714985.1">
    <property type="nucleotide sequence ID" value="XM_008716763.1"/>
</dbReference>
<dbReference type="PANTHER" id="PTHR32022:SF10">
    <property type="entry name" value="D-GLUTAMATE CYCLASE, MITOCHONDRIAL"/>
    <property type="match status" value="1"/>
</dbReference>
<evidence type="ECO:0000313" key="3">
    <source>
        <dbReference type="EMBL" id="ETN43249.1"/>
    </source>
</evidence>
<dbReference type="Gene3D" id="3.40.1640.10">
    <property type="entry name" value="PSTPO5379-like"/>
    <property type="match status" value="1"/>
</dbReference>
<dbReference type="FunFam" id="3.30.2040.10:FF:000001">
    <property type="entry name" value="D-glutamate cyclase, mitochondrial"/>
    <property type="match status" value="1"/>
</dbReference>
<evidence type="ECO:0000256" key="1">
    <source>
        <dbReference type="ARBA" id="ARBA00007896"/>
    </source>
</evidence>
<accession>W2S5M4</accession>
<reference evidence="3 4" key="1">
    <citation type="submission" date="2013-03" db="EMBL/GenBank/DDBJ databases">
        <title>The Genome Sequence of Phialophora europaea CBS 101466.</title>
        <authorList>
            <consortium name="The Broad Institute Genomics Platform"/>
            <person name="Cuomo C."/>
            <person name="de Hoog S."/>
            <person name="Gorbushina A."/>
            <person name="Walker B."/>
            <person name="Young S.K."/>
            <person name="Zeng Q."/>
            <person name="Gargeya S."/>
            <person name="Fitzgerald M."/>
            <person name="Haas B."/>
            <person name="Abouelleil A."/>
            <person name="Allen A.W."/>
            <person name="Alvarado L."/>
            <person name="Arachchi H.M."/>
            <person name="Berlin A.M."/>
            <person name="Chapman S.B."/>
            <person name="Gainer-Dewar J."/>
            <person name="Goldberg J."/>
            <person name="Griggs A."/>
            <person name="Gujja S."/>
            <person name="Hansen M."/>
            <person name="Howarth C."/>
            <person name="Imamovic A."/>
            <person name="Ireland A."/>
            <person name="Larimer J."/>
            <person name="McCowan C."/>
            <person name="Murphy C."/>
            <person name="Pearson M."/>
            <person name="Poon T.W."/>
            <person name="Priest M."/>
            <person name="Roberts A."/>
            <person name="Saif S."/>
            <person name="Shea T."/>
            <person name="Sisk P."/>
            <person name="Sykes S."/>
            <person name="Wortman J."/>
            <person name="Nusbaum C."/>
            <person name="Birren B."/>
        </authorList>
    </citation>
    <scope>NUCLEOTIDE SEQUENCE [LARGE SCALE GENOMIC DNA]</scope>
    <source>
        <strain evidence="3 4">CBS 101466</strain>
    </source>
</reference>
<proteinExistence type="inferred from homology"/>
<dbReference type="PANTHER" id="PTHR32022">
    <property type="entry name" value="D-GLUTAMATE CYCLASE, MITOCHONDRIAL"/>
    <property type="match status" value="1"/>
</dbReference>
<sequence>MANGLALRKAAREGQLSGTTTGQAPGHIQANLIVLPAVVARDFELLAARNPVPCPVLAKTKIPGDPHSFAPANLFLHSKDLSTVIDIRTDHPAYNVYENGKLLATKSDIKDEWTDSSVAFLIGCSFSFESALCKAGLTPRNIDLGRNPPMFTTSSRLNPAGIFTGATMVVSMRPYRPEDIERVREITRPYVKTHGEPVAWGWNALDELGIRDVNKPDFGPVTEFRDGEVPVFWGCGVTPQVAVMAAAEKIPGKVMSHKPGSMLVLDITEDQLFAAENTSIQPLGLVINGH</sequence>
<dbReference type="GO" id="GO:0047820">
    <property type="term" value="F:D-glutamate cyclase activity"/>
    <property type="evidence" value="ECO:0007669"/>
    <property type="project" value="TreeGrafter"/>
</dbReference>
<dbReference type="PIRSF" id="PIRSF029755">
    <property type="entry name" value="UCP029755"/>
    <property type="match status" value="1"/>
</dbReference>
<dbReference type="Gene3D" id="3.30.2040.10">
    <property type="entry name" value="PSTPO5379-like domain"/>
    <property type="match status" value="1"/>
</dbReference>
<dbReference type="STRING" id="1220924.W2S5M4"/>
<dbReference type="InParanoid" id="W2S5M4"/>
<comment type="similarity">
    <text evidence="1">Belongs to the D-glutamate cyclase family.</text>
</comment>
<dbReference type="VEuPathDB" id="FungiDB:HMPREF1541_02408"/>
<dbReference type="OrthoDB" id="10262538at2759"/>
<keyword evidence="4" id="KW-1185">Reference proteome</keyword>
<dbReference type="GeneID" id="19969747"/>
<gene>
    <name evidence="3" type="ORF">HMPREF1541_02408</name>
</gene>
<dbReference type="HOGENOM" id="CLU_059759_0_0_1"/>
<evidence type="ECO:0000313" key="4">
    <source>
        <dbReference type="Proteomes" id="UP000030752"/>
    </source>
</evidence>
<dbReference type="InterPro" id="IPR016938">
    <property type="entry name" value="UPF0317"/>
</dbReference>
<name>W2S5M4_CYPE1</name>
<dbReference type="Pfam" id="PF07286">
    <property type="entry name" value="D-Glu_cyclase"/>
    <property type="match status" value="1"/>
</dbReference>
<evidence type="ECO:0000256" key="2">
    <source>
        <dbReference type="ARBA" id="ARBA00023239"/>
    </source>
</evidence>
<dbReference type="AlphaFoldDB" id="W2S5M4"/>
<dbReference type="SUPFAM" id="SSF160920">
    <property type="entry name" value="PSTPO5379-like"/>
    <property type="match status" value="1"/>
</dbReference>
<evidence type="ECO:0008006" key="5">
    <source>
        <dbReference type="Google" id="ProtNLM"/>
    </source>
</evidence>
<dbReference type="GO" id="GO:0006536">
    <property type="term" value="P:glutamate metabolic process"/>
    <property type="evidence" value="ECO:0007669"/>
    <property type="project" value="TreeGrafter"/>
</dbReference>
<dbReference type="EMBL" id="KB822718">
    <property type="protein sequence ID" value="ETN43249.1"/>
    <property type="molecule type" value="Genomic_DNA"/>
</dbReference>
<dbReference type="InterPro" id="IPR038021">
    <property type="entry name" value="Putative_hydro-lyase"/>
</dbReference>
<dbReference type="eggNOG" id="ENOG502QV7A">
    <property type="taxonomic scope" value="Eukaryota"/>
</dbReference>
<protein>
    <recommendedName>
        <fullName evidence="5">DUF1445 domain-containing protein</fullName>
    </recommendedName>
</protein>
<dbReference type="Proteomes" id="UP000030752">
    <property type="component" value="Unassembled WGS sequence"/>
</dbReference>
<keyword evidence="2" id="KW-0456">Lyase</keyword>
<dbReference type="InterPro" id="IPR009906">
    <property type="entry name" value="D-Glu_cyclase"/>
</dbReference>